<keyword evidence="1" id="KW-0547">Nucleotide-binding</keyword>
<comment type="caution">
    <text evidence="3">The sequence shown here is derived from an EMBL/GenBank/DDBJ whole genome shotgun (WGS) entry which is preliminary data.</text>
</comment>
<keyword evidence="4" id="KW-1185">Reference proteome</keyword>
<dbReference type="SUPFAM" id="SSF56112">
    <property type="entry name" value="Protein kinase-like (PK-like)"/>
    <property type="match status" value="1"/>
</dbReference>
<dbReference type="InterPro" id="IPR002575">
    <property type="entry name" value="Aminoglycoside_PTrfase"/>
</dbReference>
<dbReference type="PANTHER" id="PTHR11012">
    <property type="entry name" value="PROTEIN KINASE-LIKE DOMAIN-CONTAINING"/>
    <property type="match status" value="1"/>
</dbReference>
<dbReference type="EMBL" id="JBHLUE010000026">
    <property type="protein sequence ID" value="MFC0567906.1"/>
    <property type="molecule type" value="Genomic_DNA"/>
</dbReference>
<dbReference type="Pfam" id="PF01636">
    <property type="entry name" value="APH"/>
    <property type="match status" value="1"/>
</dbReference>
<dbReference type="Proteomes" id="UP001589894">
    <property type="component" value="Unassembled WGS sequence"/>
</dbReference>
<reference evidence="3 4" key="1">
    <citation type="submission" date="2024-09" db="EMBL/GenBank/DDBJ databases">
        <authorList>
            <person name="Sun Q."/>
            <person name="Mori K."/>
        </authorList>
    </citation>
    <scope>NUCLEOTIDE SEQUENCE [LARGE SCALE GENOMIC DNA]</scope>
    <source>
        <strain evidence="3 4">TBRC 2205</strain>
    </source>
</reference>
<name>A0ABV6P4M3_9ACTN</name>
<gene>
    <name evidence="3" type="ORF">ACFFHU_27655</name>
</gene>
<dbReference type="InterPro" id="IPR017441">
    <property type="entry name" value="Protein_kinase_ATP_BS"/>
</dbReference>
<organism evidence="3 4">
    <name type="scientific">Plantactinospora siamensis</name>
    <dbReference type="NCBI Taxonomy" id="555372"/>
    <lineage>
        <taxon>Bacteria</taxon>
        <taxon>Bacillati</taxon>
        <taxon>Actinomycetota</taxon>
        <taxon>Actinomycetes</taxon>
        <taxon>Micromonosporales</taxon>
        <taxon>Micromonosporaceae</taxon>
        <taxon>Plantactinospora</taxon>
    </lineage>
</organism>
<evidence type="ECO:0000313" key="3">
    <source>
        <dbReference type="EMBL" id="MFC0567906.1"/>
    </source>
</evidence>
<evidence type="ECO:0000313" key="4">
    <source>
        <dbReference type="Proteomes" id="UP001589894"/>
    </source>
</evidence>
<protein>
    <submittedName>
        <fullName evidence="3">Phosphotransferase family protein</fullName>
    </submittedName>
</protein>
<proteinExistence type="predicted"/>
<accession>A0ABV6P4M3</accession>
<evidence type="ECO:0000259" key="2">
    <source>
        <dbReference type="Pfam" id="PF01636"/>
    </source>
</evidence>
<dbReference type="PROSITE" id="PS00107">
    <property type="entry name" value="PROTEIN_KINASE_ATP"/>
    <property type="match status" value="1"/>
</dbReference>
<dbReference type="RefSeq" id="WP_377343275.1">
    <property type="nucleotide sequence ID" value="NZ_JBHLUE010000026.1"/>
</dbReference>
<dbReference type="InterPro" id="IPR011009">
    <property type="entry name" value="Kinase-like_dom_sf"/>
</dbReference>
<keyword evidence="1" id="KW-0067">ATP-binding</keyword>
<sequence length="350" mass="38607">MIALRSVEELTPDWCSAALARRIGPARVRTVAASPLGTGQMADTYRLRLGYEPPAAGPASCVVKLTATAPASRTAAQVMRAYEVETRFYQQLAPRLPVRTPYCHAARYDARTRAFTVLLEDVAGRAVDQVRGCTATEVDRAVDELAALHGPMWASPALSSLAWLPRHDGPGAAWMASLVRRVHPRFLRRFGARLRPEVIDLLGGFVPRVERYLRDRPGPRTVVHGDFRADNLVPGGRGRMTVLDWQTAAHEPPATDLAYFLGASVEVERRRDLERSAVRRYVAALTGYGVSLSVDDCWRDYRRYAFGGLVMAIVGSTLVTPTERGDDMFATMTNRHGAHAIDLDSISLLR</sequence>
<feature type="binding site" evidence="1">
    <location>
        <position position="64"/>
    </location>
    <ligand>
        <name>ATP</name>
        <dbReference type="ChEBI" id="CHEBI:30616"/>
    </ligand>
</feature>
<dbReference type="Gene3D" id="3.90.1200.10">
    <property type="match status" value="1"/>
</dbReference>
<feature type="domain" description="Aminoglycoside phosphotransferase" evidence="2">
    <location>
        <begin position="73"/>
        <end position="282"/>
    </location>
</feature>
<dbReference type="PANTHER" id="PTHR11012:SF30">
    <property type="entry name" value="PROTEIN KINASE-LIKE DOMAIN-CONTAINING"/>
    <property type="match status" value="1"/>
</dbReference>
<evidence type="ECO:0000256" key="1">
    <source>
        <dbReference type="PROSITE-ProRule" id="PRU10141"/>
    </source>
</evidence>